<feature type="compositionally biased region" description="Polar residues" evidence="1">
    <location>
        <begin position="300"/>
        <end position="316"/>
    </location>
</feature>
<feature type="region of interest" description="Disordered" evidence="1">
    <location>
        <begin position="300"/>
        <end position="323"/>
    </location>
</feature>
<organism evidence="2 3">
    <name type="scientific">Absidia repens</name>
    <dbReference type="NCBI Taxonomy" id="90262"/>
    <lineage>
        <taxon>Eukaryota</taxon>
        <taxon>Fungi</taxon>
        <taxon>Fungi incertae sedis</taxon>
        <taxon>Mucoromycota</taxon>
        <taxon>Mucoromycotina</taxon>
        <taxon>Mucoromycetes</taxon>
        <taxon>Mucorales</taxon>
        <taxon>Cunninghamellaceae</taxon>
        <taxon>Absidia</taxon>
    </lineage>
</organism>
<feature type="compositionally biased region" description="Low complexity" evidence="1">
    <location>
        <begin position="226"/>
        <end position="253"/>
    </location>
</feature>
<feature type="non-terminal residue" evidence="2">
    <location>
        <position position="323"/>
    </location>
</feature>
<comment type="caution">
    <text evidence="2">The sequence shown here is derived from an EMBL/GenBank/DDBJ whole genome shotgun (WGS) entry which is preliminary data.</text>
</comment>
<dbReference type="AlphaFoldDB" id="A0A1X2IQ67"/>
<dbReference type="Proteomes" id="UP000193560">
    <property type="component" value="Unassembled WGS sequence"/>
</dbReference>
<sequence length="323" mass="37061">MKTQTLLLGEYDSSAFSIYVIPDNATSTTDYLSIEDLYRLFFRHSQDEIIPLIYTLYQRYPQDFYHDHQNNCYIAKHQVLTLAQSLQLLALAEFCTLTHDELINGIADPLFAITNALMLRPVTPKRMTIDLDWFPLAPASASSPSFFSSFLNSTATQYLNPAKSTTSRPPTYTQNDHSWSRHFLPLQNIKMNHALNFQRQQQAIIECRQRLSVYRQSQAKDHVLKKPPVSSLPPVSIPKMSSSDSSLSSSSSSPEYYHQYQAQIYQQKKRKISPPPPLPSQKISGVMELSLKNLHYHYPTTQQQSSSTMVHNNYQQKKIKSSF</sequence>
<dbReference type="OrthoDB" id="2218707at2759"/>
<evidence type="ECO:0000313" key="2">
    <source>
        <dbReference type="EMBL" id="ORZ20404.1"/>
    </source>
</evidence>
<evidence type="ECO:0000313" key="3">
    <source>
        <dbReference type="Proteomes" id="UP000193560"/>
    </source>
</evidence>
<feature type="non-terminal residue" evidence="2">
    <location>
        <position position="1"/>
    </location>
</feature>
<dbReference type="EMBL" id="MCGE01000006">
    <property type="protein sequence ID" value="ORZ20404.1"/>
    <property type="molecule type" value="Genomic_DNA"/>
</dbReference>
<reference evidence="2 3" key="1">
    <citation type="submission" date="2016-07" db="EMBL/GenBank/DDBJ databases">
        <title>Pervasive Adenine N6-methylation of Active Genes in Fungi.</title>
        <authorList>
            <consortium name="DOE Joint Genome Institute"/>
            <person name="Mondo S.J."/>
            <person name="Dannebaum R.O."/>
            <person name="Kuo R.C."/>
            <person name="Labutti K."/>
            <person name="Haridas S."/>
            <person name="Kuo A."/>
            <person name="Salamov A."/>
            <person name="Ahrendt S.R."/>
            <person name="Lipzen A."/>
            <person name="Sullivan W."/>
            <person name="Andreopoulos W.B."/>
            <person name="Clum A."/>
            <person name="Lindquist E."/>
            <person name="Daum C."/>
            <person name="Ramamoorthy G.K."/>
            <person name="Gryganskyi A."/>
            <person name="Culley D."/>
            <person name="Magnuson J.K."/>
            <person name="James T.Y."/>
            <person name="O'Malley M.A."/>
            <person name="Stajich J.E."/>
            <person name="Spatafora J.W."/>
            <person name="Visel A."/>
            <person name="Grigoriev I.V."/>
        </authorList>
    </citation>
    <scope>NUCLEOTIDE SEQUENCE [LARGE SCALE GENOMIC DNA]</scope>
    <source>
        <strain evidence="2 3">NRRL 1336</strain>
    </source>
</reference>
<feature type="region of interest" description="Disordered" evidence="1">
    <location>
        <begin position="218"/>
        <end position="253"/>
    </location>
</feature>
<gene>
    <name evidence="2" type="ORF">BCR42DRAFT_408692</name>
</gene>
<accession>A0A1X2IQ67</accession>
<protein>
    <submittedName>
        <fullName evidence="2">Uncharacterized protein</fullName>
    </submittedName>
</protein>
<name>A0A1X2IQ67_9FUNG</name>
<keyword evidence="3" id="KW-1185">Reference proteome</keyword>
<proteinExistence type="predicted"/>
<evidence type="ECO:0000256" key="1">
    <source>
        <dbReference type="SAM" id="MobiDB-lite"/>
    </source>
</evidence>